<gene>
    <name evidence="7" type="ordered locus">Palpr_1595</name>
</gene>
<organism evidence="7 8">
    <name type="scientific">Paludibacter propionicigenes (strain DSM 17365 / JCM 13257 / WB4)</name>
    <dbReference type="NCBI Taxonomy" id="694427"/>
    <lineage>
        <taxon>Bacteria</taxon>
        <taxon>Pseudomonadati</taxon>
        <taxon>Bacteroidota</taxon>
        <taxon>Bacteroidia</taxon>
        <taxon>Bacteroidales</taxon>
        <taxon>Paludibacteraceae</taxon>
        <taxon>Paludibacter</taxon>
    </lineage>
</organism>
<comment type="similarity">
    <text evidence="1">Belongs to the transferase hexapeptide repeat family.</text>
</comment>
<evidence type="ECO:0000256" key="1">
    <source>
        <dbReference type="ARBA" id="ARBA00007274"/>
    </source>
</evidence>
<proteinExistence type="inferred from homology"/>
<dbReference type="Proteomes" id="UP000008718">
    <property type="component" value="Chromosome"/>
</dbReference>
<dbReference type="HOGENOM" id="CLU_051638_1_0_10"/>
<dbReference type="InterPro" id="IPR042122">
    <property type="entry name" value="Ser_AcTrfase_N_sf"/>
</dbReference>
<evidence type="ECO:0000256" key="5">
    <source>
        <dbReference type="ARBA" id="ARBA00023315"/>
    </source>
</evidence>
<keyword evidence="3" id="KW-0028">Amino-acid biosynthesis</keyword>
<keyword evidence="5 7" id="KW-0012">Acyltransferase</keyword>
<dbReference type="PANTHER" id="PTHR42811">
    <property type="entry name" value="SERINE ACETYLTRANSFERASE"/>
    <property type="match status" value="1"/>
</dbReference>
<dbReference type="InterPro" id="IPR011004">
    <property type="entry name" value="Trimer_LpxA-like_sf"/>
</dbReference>
<accession>E4T4U4</accession>
<dbReference type="Gene3D" id="2.160.10.10">
    <property type="entry name" value="Hexapeptide repeat proteins"/>
    <property type="match status" value="1"/>
</dbReference>
<dbReference type="AlphaFoldDB" id="E4T4U4"/>
<dbReference type="OrthoDB" id="9801456at2"/>
<dbReference type="Gene3D" id="1.10.3130.10">
    <property type="entry name" value="serine acetyltransferase, domain 1"/>
    <property type="match status" value="1"/>
</dbReference>
<dbReference type="eggNOG" id="COG1045">
    <property type="taxonomic scope" value="Bacteria"/>
</dbReference>
<sequence length="302" mass="33327">MKQSILNIIQKNIPLLTNDSAVEYKYIPLHNKPLPSLKKLSQVVDLFRSIIFPGYYGDTVTDNDTLAYHMGVNLERLYSLLRDQVQNGLCFNATEDQCIESQKLAPEIAKSLINKLPELKRIVSTDIKATYDSDPAAKSYGEVIFCYPTIRAVFNYRIAHELLKLGVPVIPRVITELAHSETGIDIHPGAKIGEYFSIDHGTGVVIGETTVIGNHVRLYQGVTLGAKRFTLGEDGNPLNVPRHPILEDNVVIYANANILGRITIGRDSIIGGNVWLTTSVPAGSRILQQKAIVSSFYDGLGI</sequence>
<dbReference type="SUPFAM" id="SSF51161">
    <property type="entry name" value="Trimeric LpxA-like enzymes"/>
    <property type="match status" value="1"/>
</dbReference>
<evidence type="ECO:0000313" key="7">
    <source>
        <dbReference type="EMBL" id="ADQ79738.1"/>
    </source>
</evidence>
<reference key="1">
    <citation type="submission" date="2010-11" db="EMBL/GenBank/DDBJ databases">
        <title>The complete genome of Paludibacter propionicigenes DSM 17365.</title>
        <authorList>
            <consortium name="US DOE Joint Genome Institute (JGI-PGF)"/>
            <person name="Lucas S."/>
            <person name="Copeland A."/>
            <person name="Lapidus A."/>
            <person name="Bruce D."/>
            <person name="Goodwin L."/>
            <person name="Pitluck S."/>
            <person name="Kyrpides N."/>
            <person name="Mavromatis K."/>
            <person name="Ivanova N."/>
            <person name="Munk A.C."/>
            <person name="Brettin T."/>
            <person name="Detter J.C."/>
            <person name="Han C."/>
            <person name="Tapia R."/>
            <person name="Land M."/>
            <person name="Hauser L."/>
            <person name="Markowitz V."/>
            <person name="Cheng J.-F."/>
            <person name="Hugenholtz P."/>
            <person name="Woyke T."/>
            <person name="Wu D."/>
            <person name="Gronow S."/>
            <person name="Wellnitz S."/>
            <person name="Brambilla E."/>
            <person name="Klenk H.-P."/>
            <person name="Eisen J.A."/>
        </authorList>
    </citation>
    <scope>NUCLEOTIDE SEQUENCE</scope>
    <source>
        <strain>WB4</strain>
    </source>
</reference>
<evidence type="ECO:0000313" key="8">
    <source>
        <dbReference type="Proteomes" id="UP000008718"/>
    </source>
</evidence>
<dbReference type="RefSeq" id="WP_013445107.1">
    <property type="nucleotide sequence ID" value="NC_014734.1"/>
</dbReference>
<dbReference type="InterPro" id="IPR001451">
    <property type="entry name" value="Hexapep"/>
</dbReference>
<keyword evidence="8" id="KW-1185">Reference proteome</keyword>
<keyword evidence="4 7" id="KW-0808">Transferase</keyword>
<dbReference type="GO" id="GO:0009001">
    <property type="term" value="F:serine O-acetyltransferase activity"/>
    <property type="evidence" value="ECO:0007669"/>
    <property type="project" value="UniProtKB-EC"/>
</dbReference>
<dbReference type="EMBL" id="CP002345">
    <property type="protein sequence ID" value="ADQ79738.1"/>
    <property type="molecule type" value="Genomic_DNA"/>
</dbReference>
<evidence type="ECO:0000256" key="2">
    <source>
        <dbReference type="ARBA" id="ARBA00013266"/>
    </source>
</evidence>
<dbReference type="KEGG" id="ppn:Palpr_1595"/>
<dbReference type="Pfam" id="PF00132">
    <property type="entry name" value="Hexapep"/>
    <property type="match status" value="1"/>
</dbReference>
<dbReference type="InterPro" id="IPR045304">
    <property type="entry name" value="LbH_SAT"/>
</dbReference>
<comment type="catalytic activity">
    <reaction evidence="6">
        <text>L-serine + acetyl-CoA = O-acetyl-L-serine + CoA</text>
        <dbReference type="Rhea" id="RHEA:24560"/>
        <dbReference type="ChEBI" id="CHEBI:33384"/>
        <dbReference type="ChEBI" id="CHEBI:57287"/>
        <dbReference type="ChEBI" id="CHEBI:57288"/>
        <dbReference type="ChEBI" id="CHEBI:58340"/>
        <dbReference type="EC" id="2.3.1.30"/>
    </reaction>
</comment>
<evidence type="ECO:0000256" key="3">
    <source>
        <dbReference type="ARBA" id="ARBA00022605"/>
    </source>
</evidence>
<name>E4T4U4_PALPW</name>
<reference evidence="7 8" key="2">
    <citation type="journal article" date="2011" name="Stand. Genomic Sci.">
        <title>Complete genome sequence of Paludibacter propionicigenes type strain (WB4).</title>
        <authorList>
            <person name="Gronow S."/>
            <person name="Munk C."/>
            <person name="Lapidus A."/>
            <person name="Nolan M."/>
            <person name="Lucas S."/>
            <person name="Hammon N."/>
            <person name="Deshpande S."/>
            <person name="Cheng J.F."/>
            <person name="Tapia R."/>
            <person name="Han C."/>
            <person name="Goodwin L."/>
            <person name="Pitluck S."/>
            <person name="Liolios K."/>
            <person name="Ivanova N."/>
            <person name="Mavromatis K."/>
            <person name="Mikhailova N."/>
            <person name="Pati A."/>
            <person name="Chen A."/>
            <person name="Palaniappan K."/>
            <person name="Land M."/>
            <person name="Hauser L."/>
            <person name="Chang Y.J."/>
            <person name="Jeffries C.D."/>
            <person name="Brambilla E."/>
            <person name="Rohde M."/>
            <person name="Goker M."/>
            <person name="Detter J.C."/>
            <person name="Woyke T."/>
            <person name="Bristow J."/>
            <person name="Eisen J.A."/>
            <person name="Markowitz V."/>
            <person name="Hugenholtz P."/>
            <person name="Kyrpides N.C."/>
            <person name="Klenk H.P."/>
        </authorList>
    </citation>
    <scope>NUCLEOTIDE SEQUENCE [LARGE SCALE GENOMIC DNA]</scope>
    <source>
        <strain evidence="8">DSM 17365 / JCM 13257 / WB4</strain>
    </source>
</reference>
<dbReference type="GO" id="GO:0008652">
    <property type="term" value="P:amino acid biosynthetic process"/>
    <property type="evidence" value="ECO:0007669"/>
    <property type="project" value="UniProtKB-KW"/>
</dbReference>
<dbReference type="CDD" id="cd03354">
    <property type="entry name" value="LbH_SAT"/>
    <property type="match status" value="1"/>
</dbReference>
<protein>
    <recommendedName>
        <fullName evidence="2">serine O-acetyltransferase</fullName>
        <ecNumber evidence="2">2.3.1.30</ecNumber>
    </recommendedName>
</protein>
<dbReference type="EC" id="2.3.1.30" evidence="2"/>
<evidence type="ECO:0000256" key="6">
    <source>
        <dbReference type="ARBA" id="ARBA00049486"/>
    </source>
</evidence>
<dbReference type="STRING" id="694427.Palpr_1595"/>
<evidence type="ECO:0000256" key="4">
    <source>
        <dbReference type="ARBA" id="ARBA00022679"/>
    </source>
</evidence>